<evidence type="ECO:0000313" key="5">
    <source>
        <dbReference type="Proteomes" id="UP001144397"/>
    </source>
</evidence>
<evidence type="ECO:0000313" key="6">
    <source>
        <dbReference type="Proteomes" id="UP001245370"/>
    </source>
</evidence>
<evidence type="ECO:0000256" key="2">
    <source>
        <dbReference type="SAM" id="SignalP"/>
    </source>
</evidence>
<organism evidence="3 5">
    <name type="scientific">Xanthobacter flavus</name>
    <dbReference type="NCBI Taxonomy" id="281"/>
    <lineage>
        <taxon>Bacteria</taxon>
        <taxon>Pseudomonadati</taxon>
        <taxon>Pseudomonadota</taxon>
        <taxon>Alphaproteobacteria</taxon>
        <taxon>Hyphomicrobiales</taxon>
        <taxon>Xanthobacteraceae</taxon>
        <taxon>Xanthobacter</taxon>
    </lineage>
</organism>
<dbReference type="Proteomes" id="UP001144397">
    <property type="component" value="Unassembled WGS sequence"/>
</dbReference>
<dbReference type="RefSeq" id="WP_281809254.1">
    <property type="nucleotide sequence ID" value="NZ_BSDO01000007.1"/>
</dbReference>
<name>A0A9W6CLB3_XANFL</name>
<dbReference type="EMBL" id="JAVDPY010000014">
    <property type="protein sequence ID" value="MDR6336633.1"/>
    <property type="molecule type" value="Genomic_DNA"/>
</dbReference>
<dbReference type="EMBL" id="BSDO01000007">
    <property type="protein sequence ID" value="GLI24508.1"/>
    <property type="molecule type" value="Genomic_DNA"/>
</dbReference>
<keyword evidence="2" id="KW-0732">Signal</keyword>
<feature type="chain" id="PRO_5040832622" evidence="2">
    <location>
        <begin position="31"/>
        <end position="183"/>
    </location>
</feature>
<accession>A0A9W6CLB3</accession>
<feature type="region of interest" description="Disordered" evidence="1">
    <location>
        <begin position="33"/>
        <end position="96"/>
    </location>
</feature>
<keyword evidence="6" id="KW-1185">Reference proteome</keyword>
<proteinExistence type="predicted"/>
<feature type="signal peptide" evidence="2">
    <location>
        <begin position="1"/>
        <end position="30"/>
    </location>
</feature>
<feature type="compositionally biased region" description="Basic and acidic residues" evidence="1">
    <location>
        <begin position="70"/>
        <end position="79"/>
    </location>
</feature>
<feature type="compositionally biased region" description="Basic and acidic residues" evidence="1">
    <location>
        <begin position="86"/>
        <end position="96"/>
    </location>
</feature>
<comment type="caution">
    <text evidence="3">The sequence shown here is derived from an EMBL/GenBank/DDBJ whole genome shotgun (WGS) entry which is preliminary data.</text>
</comment>
<gene>
    <name evidence="4" type="ORF">GGQ86_005136</name>
    <name evidence="3" type="ORF">XFLAVUS301_41820</name>
</gene>
<dbReference type="Proteomes" id="UP001245370">
    <property type="component" value="Unassembled WGS sequence"/>
</dbReference>
<feature type="compositionally biased region" description="Low complexity" evidence="1">
    <location>
        <begin position="45"/>
        <end position="56"/>
    </location>
</feature>
<evidence type="ECO:0000313" key="4">
    <source>
        <dbReference type="EMBL" id="MDR6336633.1"/>
    </source>
</evidence>
<evidence type="ECO:0000313" key="3">
    <source>
        <dbReference type="EMBL" id="GLI24508.1"/>
    </source>
</evidence>
<reference evidence="3" key="1">
    <citation type="submission" date="2022-12" db="EMBL/GenBank/DDBJ databases">
        <title>Reference genome sequencing for broad-spectrum identification of bacterial and archaeal isolates by mass spectrometry.</title>
        <authorList>
            <person name="Sekiguchi Y."/>
            <person name="Tourlousse D.M."/>
        </authorList>
    </citation>
    <scope>NUCLEOTIDE SEQUENCE</scope>
    <source>
        <strain evidence="3">301</strain>
    </source>
</reference>
<protein>
    <submittedName>
        <fullName evidence="3">Uncharacterized protein</fullName>
    </submittedName>
</protein>
<dbReference type="GeneID" id="95764953"/>
<reference evidence="4 6" key="2">
    <citation type="submission" date="2023-07" db="EMBL/GenBank/DDBJ databases">
        <title>Genomic Encyclopedia of Type Strains, Phase IV (KMG-IV): sequencing the most valuable type-strain genomes for metagenomic binning, comparative biology and taxonomic classification.</title>
        <authorList>
            <person name="Goeker M."/>
        </authorList>
    </citation>
    <scope>NUCLEOTIDE SEQUENCE [LARGE SCALE GENOMIC DNA]</scope>
    <source>
        <strain evidence="4 6">DSM 338</strain>
    </source>
</reference>
<evidence type="ECO:0000256" key="1">
    <source>
        <dbReference type="SAM" id="MobiDB-lite"/>
    </source>
</evidence>
<sequence length="183" mass="19146">MTSARPIRLFRPALAGLFLAGALLSGPALAQQAAPADPVPPRPAPATETSAPATSPVVSPQVAPPLAAPKPEDALKSRAEQTVTEEALKDAEAQAPGDAERAAACKAHALARLKANSPSVDDILIDMDGLTIAKADTTVGQEKITAVLMGEAYIKRDRSDKAHRFLCLVGENDKVVMTFFTTR</sequence>
<dbReference type="AlphaFoldDB" id="A0A9W6CLB3"/>